<dbReference type="AlphaFoldDB" id="F9DS25"/>
<dbReference type="HOGENOM" id="CLU_048708_1_0_9"/>
<sequence length="383" mass="43639">MDERSGCHMFKRLFQLLFLIVILYAAKPLWEGPVSKYVDLSFLDPLDARVETVLDEELIGSVLDYTKQSITKVVSFISNKTAESRVPDEVAQPALETPTQSLISIHNIEIGMPEAEVKSKLGEPMRKSVNEYGTEWLTFHQDYQNFVMLSYDIKRRVNAVYTNDRLISSSLGIEYGAAKADVRAVNGEPITEIRKGTNIYKLQDDEGMDIFHSDGVYIYVFYDLHQNNTVTAVQLISDQLEQRKTALYAPQNDAMRKGFEIQLFDLTNAARVRHGRSILTWDDKAAVAARKHSMDMAVHDYFSHENLHGESPFDRMKKDGVKFVSAGENLAYGQSSSIFAHEGLMNSKGHRDNILIRDYQFLGIGVDFNDKEQPYYTENFFAK</sequence>
<organism evidence="3 4">
    <name type="scientific">Sporosarcina newyorkensis 2681</name>
    <dbReference type="NCBI Taxonomy" id="1027292"/>
    <lineage>
        <taxon>Bacteria</taxon>
        <taxon>Bacillati</taxon>
        <taxon>Bacillota</taxon>
        <taxon>Bacilli</taxon>
        <taxon>Bacillales</taxon>
        <taxon>Caryophanaceae</taxon>
        <taxon>Sporosarcina</taxon>
    </lineage>
</organism>
<accession>F9DS25</accession>
<reference evidence="3 4" key="1">
    <citation type="submission" date="2011-04" db="EMBL/GenBank/DDBJ databases">
        <authorList>
            <person name="Muzny D."/>
            <person name="Qin X."/>
            <person name="Deng J."/>
            <person name="Jiang H."/>
            <person name="Liu Y."/>
            <person name="Qu J."/>
            <person name="Song X.-Z."/>
            <person name="Zhang L."/>
            <person name="Thornton R."/>
            <person name="Coyle M."/>
            <person name="Francisco L."/>
            <person name="Jackson L."/>
            <person name="Javaid M."/>
            <person name="Korchina V."/>
            <person name="Kovar C."/>
            <person name="Mata R."/>
            <person name="Mathew T."/>
            <person name="Ngo R."/>
            <person name="Nguyen L."/>
            <person name="Nguyen N."/>
            <person name="Okwuonu G."/>
            <person name="Ongeri F."/>
            <person name="Pham C."/>
            <person name="Simmons D."/>
            <person name="Wilczek-Boney K."/>
            <person name="Hale W."/>
            <person name="Jakkamsetti A."/>
            <person name="Pham P."/>
            <person name="Ruth R."/>
            <person name="San Lucas F."/>
            <person name="Warren J."/>
            <person name="Zhang J."/>
            <person name="Zhao Z."/>
            <person name="Zhou C."/>
            <person name="Zhu D."/>
            <person name="Lee S."/>
            <person name="Bess C."/>
            <person name="Blankenburg K."/>
            <person name="Forbes L."/>
            <person name="Fu Q."/>
            <person name="Gubbala S."/>
            <person name="Hirani K."/>
            <person name="Jayaseelan J.C."/>
            <person name="Lara F."/>
            <person name="Munidasa M."/>
            <person name="Palculict T."/>
            <person name="Patil S."/>
            <person name="Pu L.-L."/>
            <person name="Saada N."/>
            <person name="Tang L."/>
            <person name="Weissenberger G."/>
            <person name="Zhu Y."/>
            <person name="Hemphill L."/>
            <person name="Shang Y."/>
            <person name="Youmans B."/>
            <person name="Ayvaz T."/>
            <person name="Ross M."/>
            <person name="Santibanez J."/>
            <person name="Aqrawi P."/>
            <person name="Gross S."/>
            <person name="Joshi V."/>
            <person name="Fowler G."/>
            <person name="Nazareth L."/>
            <person name="Reid J."/>
            <person name="Worley K."/>
            <person name="Petrosino J."/>
            <person name="Highlander S."/>
            <person name="Gibbs R."/>
        </authorList>
    </citation>
    <scope>NUCLEOTIDE SEQUENCE [LARGE SCALE GENOMIC DNA]</scope>
    <source>
        <strain evidence="3 4">2681</strain>
    </source>
</reference>
<dbReference type="PANTHER" id="PTHR31157:SF1">
    <property type="entry name" value="SCP DOMAIN-CONTAINING PROTEIN"/>
    <property type="match status" value="1"/>
</dbReference>
<evidence type="ECO:0000313" key="3">
    <source>
        <dbReference type="EMBL" id="EGQ26325.1"/>
    </source>
</evidence>
<evidence type="ECO:0000313" key="4">
    <source>
        <dbReference type="Proteomes" id="UP000005316"/>
    </source>
</evidence>
<dbReference type="InterPro" id="IPR035940">
    <property type="entry name" value="CAP_sf"/>
</dbReference>
<proteinExistence type="predicted"/>
<dbReference type="Pfam" id="PF00188">
    <property type="entry name" value="CAP"/>
    <property type="match status" value="1"/>
</dbReference>
<dbReference type="eggNOG" id="COG2340">
    <property type="taxonomic scope" value="Bacteria"/>
</dbReference>
<dbReference type="STRING" id="759851.SAMN04244570_2074"/>
<dbReference type="Proteomes" id="UP000005316">
    <property type="component" value="Unassembled WGS sequence"/>
</dbReference>
<dbReference type="Gene3D" id="3.40.33.10">
    <property type="entry name" value="CAP"/>
    <property type="match status" value="1"/>
</dbReference>
<dbReference type="InterPro" id="IPR029410">
    <property type="entry name" value="CAP_assoc"/>
</dbReference>
<gene>
    <name evidence="3" type="ORF">HMPREF9372_1605</name>
</gene>
<evidence type="ECO:0000259" key="2">
    <source>
        <dbReference type="Pfam" id="PF14504"/>
    </source>
</evidence>
<feature type="domain" description="CAP-associated" evidence="2">
    <location>
        <begin position="110"/>
        <end position="245"/>
    </location>
</feature>
<dbReference type="EMBL" id="AFPZ01000046">
    <property type="protein sequence ID" value="EGQ26325.1"/>
    <property type="molecule type" value="Genomic_DNA"/>
</dbReference>
<evidence type="ECO:0000259" key="1">
    <source>
        <dbReference type="Pfam" id="PF00188"/>
    </source>
</evidence>
<dbReference type="SUPFAM" id="SSF55797">
    <property type="entry name" value="PR-1-like"/>
    <property type="match status" value="1"/>
</dbReference>
<dbReference type="PANTHER" id="PTHR31157">
    <property type="entry name" value="SCP DOMAIN-CONTAINING PROTEIN"/>
    <property type="match status" value="1"/>
</dbReference>
<dbReference type="InterPro" id="IPR014044">
    <property type="entry name" value="CAP_dom"/>
</dbReference>
<comment type="caution">
    <text evidence="3">The sequence shown here is derived from an EMBL/GenBank/DDBJ whole genome shotgun (WGS) entry which is preliminary data.</text>
</comment>
<evidence type="ECO:0008006" key="5">
    <source>
        <dbReference type="Google" id="ProtNLM"/>
    </source>
</evidence>
<dbReference type="CDD" id="cd05379">
    <property type="entry name" value="CAP_bacterial"/>
    <property type="match status" value="1"/>
</dbReference>
<name>F9DS25_9BACL</name>
<dbReference type="Pfam" id="PF14504">
    <property type="entry name" value="CAP_assoc_N"/>
    <property type="match status" value="1"/>
</dbReference>
<feature type="domain" description="SCP" evidence="1">
    <location>
        <begin position="264"/>
        <end position="376"/>
    </location>
</feature>
<protein>
    <recommendedName>
        <fullName evidence="5">Serine protease</fullName>
    </recommendedName>
</protein>